<organism evidence="1 2">
    <name type="scientific">Oryza meyeriana var. granulata</name>
    <dbReference type="NCBI Taxonomy" id="110450"/>
    <lineage>
        <taxon>Eukaryota</taxon>
        <taxon>Viridiplantae</taxon>
        <taxon>Streptophyta</taxon>
        <taxon>Embryophyta</taxon>
        <taxon>Tracheophyta</taxon>
        <taxon>Spermatophyta</taxon>
        <taxon>Magnoliopsida</taxon>
        <taxon>Liliopsida</taxon>
        <taxon>Poales</taxon>
        <taxon>Poaceae</taxon>
        <taxon>BOP clade</taxon>
        <taxon>Oryzoideae</taxon>
        <taxon>Oryzeae</taxon>
        <taxon>Oryzinae</taxon>
        <taxon>Oryza</taxon>
        <taxon>Oryza meyeriana</taxon>
    </lineage>
</organism>
<evidence type="ECO:0000313" key="1">
    <source>
        <dbReference type="EMBL" id="KAF0914565.1"/>
    </source>
</evidence>
<comment type="caution">
    <text evidence="1">The sequence shown here is derived from an EMBL/GenBank/DDBJ whole genome shotgun (WGS) entry which is preliminary data.</text>
</comment>
<reference evidence="1 2" key="1">
    <citation type="submission" date="2019-11" db="EMBL/GenBank/DDBJ databases">
        <title>Whole genome sequence of Oryza granulata.</title>
        <authorList>
            <person name="Li W."/>
        </authorList>
    </citation>
    <scope>NUCLEOTIDE SEQUENCE [LARGE SCALE GENOMIC DNA]</scope>
    <source>
        <strain evidence="2">cv. Menghai</strain>
        <tissue evidence="1">Leaf</tissue>
    </source>
</reference>
<gene>
    <name evidence="1" type="ORF">E2562_030370</name>
</gene>
<evidence type="ECO:0000313" key="2">
    <source>
        <dbReference type="Proteomes" id="UP000479710"/>
    </source>
</evidence>
<dbReference type="AlphaFoldDB" id="A0A6G1DP05"/>
<dbReference type="EMBL" id="SPHZ02000006">
    <property type="protein sequence ID" value="KAF0914565.1"/>
    <property type="molecule type" value="Genomic_DNA"/>
</dbReference>
<accession>A0A6G1DP05</accession>
<proteinExistence type="predicted"/>
<name>A0A6G1DP05_9ORYZ</name>
<keyword evidence="2" id="KW-1185">Reference proteome</keyword>
<sequence>MCQQSHGCRKGSDEDHRLWERVTVDGTASRNAAMAAGVEVTGDKIVPKLGRRVWPPMPPI</sequence>
<dbReference type="Proteomes" id="UP000479710">
    <property type="component" value="Unassembled WGS sequence"/>
</dbReference>
<protein>
    <submittedName>
        <fullName evidence="1">Uncharacterized protein</fullName>
    </submittedName>
</protein>